<keyword evidence="5" id="KW-0732">Signal</keyword>
<dbReference type="EC" id="2.3.2.15" evidence="1"/>
<dbReference type="InterPro" id="IPR007719">
    <property type="entry name" value="PCS_N"/>
</dbReference>
<dbReference type="GO" id="GO:0046938">
    <property type="term" value="P:phytochelatin biosynthetic process"/>
    <property type="evidence" value="ECO:0007669"/>
    <property type="project" value="InterPro"/>
</dbReference>
<dbReference type="InterPro" id="IPR038765">
    <property type="entry name" value="Papain-like_cys_pep_sf"/>
</dbReference>
<name>A0A2W2AUR8_9HYPH</name>
<organism evidence="7 8">
    <name type="scientific">Aestuariivirga litoralis</name>
    <dbReference type="NCBI Taxonomy" id="2650924"/>
    <lineage>
        <taxon>Bacteria</taxon>
        <taxon>Pseudomonadati</taxon>
        <taxon>Pseudomonadota</taxon>
        <taxon>Alphaproteobacteria</taxon>
        <taxon>Hyphomicrobiales</taxon>
        <taxon>Aestuariivirgaceae</taxon>
        <taxon>Aestuariivirga</taxon>
    </lineage>
</organism>
<evidence type="ECO:0000256" key="3">
    <source>
        <dbReference type="ARBA" id="ARBA00022679"/>
    </source>
</evidence>
<dbReference type="InterPro" id="IPR038156">
    <property type="entry name" value="PCS_N_sf"/>
</dbReference>
<dbReference type="AlphaFoldDB" id="A0A2W2AUR8"/>
<gene>
    <name evidence="7" type="ORF">DK847_02215</name>
</gene>
<dbReference type="Pfam" id="PF05023">
    <property type="entry name" value="Phytochelatin"/>
    <property type="match status" value="1"/>
</dbReference>
<evidence type="ECO:0000259" key="6">
    <source>
        <dbReference type="PROSITE" id="PS51443"/>
    </source>
</evidence>
<accession>A0A2W2AUR8</accession>
<feature type="domain" description="Peptidase C83" evidence="6">
    <location>
        <begin position="14"/>
        <end position="238"/>
    </location>
</feature>
<proteinExistence type="predicted"/>
<evidence type="ECO:0000313" key="7">
    <source>
        <dbReference type="EMBL" id="PZF78995.1"/>
    </source>
</evidence>
<dbReference type="PANTHER" id="PTHR33447:SF20">
    <property type="entry name" value="GLUTATHIONE GAMMA-GLUTAMYLCYSTEINYLTRANSFERASE"/>
    <property type="match status" value="1"/>
</dbReference>
<dbReference type="EMBL" id="QKVK01000001">
    <property type="protein sequence ID" value="PZF78995.1"/>
    <property type="molecule type" value="Genomic_DNA"/>
</dbReference>
<dbReference type="PROSITE" id="PS51443">
    <property type="entry name" value="PCS"/>
    <property type="match status" value="1"/>
</dbReference>
<dbReference type="GO" id="GO:0016756">
    <property type="term" value="F:glutathione gamma-glutamylcysteinyltransferase activity"/>
    <property type="evidence" value="ECO:0007669"/>
    <property type="project" value="UniProtKB-EC"/>
</dbReference>
<feature type="chain" id="PRO_5016077351" description="glutathione gamma-glutamylcysteinyltransferase" evidence="5">
    <location>
        <begin position="22"/>
        <end position="238"/>
    </location>
</feature>
<comment type="caution">
    <text evidence="7">The sequence shown here is derived from an EMBL/GenBank/DDBJ whole genome shotgun (WGS) entry which is preliminary data.</text>
</comment>
<dbReference type="GO" id="GO:0010038">
    <property type="term" value="P:response to metal ion"/>
    <property type="evidence" value="ECO:0007669"/>
    <property type="project" value="InterPro"/>
</dbReference>
<evidence type="ECO:0000256" key="5">
    <source>
        <dbReference type="SAM" id="SignalP"/>
    </source>
</evidence>
<keyword evidence="3 7" id="KW-0808">Transferase</keyword>
<dbReference type="InterPro" id="IPR040409">
    <property type="entry name" value="PCS-like"/>
</dbReference>
<evidence type="ECO:0000256" key="4">
    <source>
        <dbReference type="ARBA" id="ARBA00022723"/>
    </source>
</evidence>
<dbReference type="RefSeq" id="WP_111196323.1">
    <property type="nucleotide sequence ID" value="NZ_QKVK01000001.1"/>
</dbReference>
<keyword evidence="8" id="KW-1185">Reference proteome</keyword>
<keyword evidence="2" id="KW-0104">Cadmium</keyword>
<keyword evidence="4" id="KW-0479">Metal-binding</keyword>
<feature type="signal peptide" evidence="5">
    <location>
        <begin position="1"/>
        <end position="21"/>
    </location>
</feature>
<sequence>MLARLFRLSLLLLLLAPAARADSLPLPDNLISSMSPAGESLLIGADAREAYFTLASNYLTQKTQSFCGVASMVMVFNAMQLPAPEVPEYAPFRTFTQDNIFNDRTEAILPQATILKQGITLDQIGQLLQVQPVEVVVRHASDTDLDTFRSEVAAFLAQPAHHVLVNYLRKTIGQQTGGHFSPLAAYDKESDRFLILDVARYKYPPVWVKADELFAAMNTKDSDNDDKSRGYVLIARKN</sequence>
<dbReference type="PANTHER" id="PTHR33447">
    <property type="entry name" value="GLUTATHIONE GAMMA-GLUTAMYLCYSTEINYLTRANSFERASE"/>
    <property type="match status" value="1"/>
</dbReference>
<dbReference type="GO" id="GO:0046872">
    <property type="term" value="F:metal ion binding"/>
    <property type="evidence" value="ECO:0007669"/>
    <property type="project" value="UniProtKB-KW"/>
</dbReference>
<evidence type="ECO:0000256" key="2">
    <source>
        <dbReference type="ARBA" id="ARBA00022539"/>
    </source>
</evidence>
<reference evidence="8" key="1">
    <citation type="submission" date="2018-06" db="EMBL/GenBank/DDBJ databases">
        <title>Aestuariibacter litoralis strain KCTC 52945T.</title>
        <authorList>
            <person name="Li X."/>
            <person name="Salam N."/>
            <person name="Li J.-L."/>
            <person name="Chen Y.-M."/>
            <person name="Yang Z.-W."/>
            <person name="Zhang L.-Y."/>
            <person name="Han M.-X."/>
            <person name="Xiao M."/>
            <person name="Li W.-J."/>
        </authorList>
    </citation>
    <scope>NUCLEOTIDE SEQUENCE [LARGE SCALE GENOMIC DNA]</scope>
    <source>
        <strain evidence="8">KCTC 52945</strain>
    </source>
</reference>
<evidence type="ECO:0000313" key="8">
    <source>
        <dbReference type="Proteomes" id="UP000248795"/>
    </source>
</evidence>
<evidence type="ECO:0000256" key="1">
    <source>
        <dbReference type="ARBA" id="ARBA00012468"/>
    </source>
</evidence>
<dbReference type="Gene3D" id="3.90.70.30">
    <property type="entry name" value="Phytochelatin synthase, N-terminal domain"/>
    <property type="match status" value="1"/>
</dbReference>
<protein>
    <recommendedName>
        <fullName evidence="1">glutathione gamma-glutamylcysteinyltransferase</fullName>
        <ecNumber evidence="1">2.3.2.15</ecNumber>
    </recommendedName>
</protein>
<dbReference type="Proteomes" id="UP000248795">
    <property type="component" value="Unassembled WGS sequence"/>
</dbReference>
<dbReference type="SUPFAM" id="SSF54001">
    <property type="entry name" value="Cysteine proteinases"/>
    <property type="match status" value="1"/>
</dbReference>